<gene>
    <name evidence="1" type="ORF">NCS57_01392700</name>
</gene>
<protein>
    <submittedName>
        <fullName evidence="1">Uncharacterized protein</fullName>
    </submittedName>
</protein>
<keyword evidence="2" id="KW-1185">Reference proteome</keyword>
<reference evidence="1" key="1">
    <citation type="submission" date="2022-06" db="EMBL/GenBank/DDBJ databases">
        <title>Fusarium solani species complex genomes reveal bases of compartmentalisation and animal pathogenesis.</title>
        <authorList>
            <person name="Tsai I.J."/>
        </authorList>
    </citation>
    <scope>NUCLEOTIDE SEQUENCE</scope>
    <source>
        <strain evidence="1">Fu6.1</strain>
    </source>
</reference>
<organism evidence="1 2">
    <name type="scientific">Fusarium keratoplasticum</name>
    <dbReference type="NCBI Taxonomy" id="1328300"/>
    <lineage>
        <taxon>Eukaryota</taxon>
        <taxon>Fungi</taxon>
        <taxon>Dikarya</taxon>
        <taxon>Ascomycota</taxon>
        <taxon>Pezizomycotina</taxon>
        <taxon>Sordariomycetes</taxon>
        <taxon>Hypocreomycetidae</taxon>
        <taxon>Hypocreales</taxon>
        <taxon>Nectriaceae</taxon>
        <taxon>Fusarium</taxon>
        <taxon>Fusarium solani species complex</taxon>
    </lineage>
</organism>
<accession>A0ACC0QD24</accession>
<evidence type="ECO:0000313" key="1">
    <source>
        <dbReference type="EMBL" id="KAI8650586.1"/>
    </source>
</evidence>
<name>A0ACC0QD24_9HYPO</name>
<evidence type="ECO:0000313" key="2">
    <source>
        <dbReference type="Proteomes" id="UP001065298"/>
    </source>
</evidence>
<sequence length="752" mass="87120">MAQEIDSSSWKFAHLPNLPIEVLQPLLSFLPKQDVKSVRLASRLLADKATPILFNSVRISTLKADRDAFFKIADSPRLVRHVCTVVWEELNGDHTRFEKETWELSGEFSPFSLHEWPFLTDIMAQMRDLFWFTTKGEPDDFQEAFATFLPQFILALDGMPNLHTLVSKPMHNERQVQAVSSDYPVTARVIKRLIHHNQERCAFNTGFLAALVPALVHMAKQPDKRVTRLLFADETTTKETALRFLPSDVPFAFSKLEHLDFCISGTPPSESQMKGFRACLKGATNVSYLHLCREAAYQEDERSPRLLQMIPKLPRLMEVHLDDLMLGEQETGFVWPEELLDDDNSALVKFIRLHANTLRKLRITSSKVTKRMLLSLHKLNSLQLERFIIVPGQDMEEDNPWPTSERTVLGFVNKRANGKQLEPDFGPDDQDPVCTHDAVWDIEEWPTGAVFDTRRRGWRTRGYEPLEVMALDDEADERRDEDGFTHELGPCRVYDHPSSLWVDRDGVWYDPRTDEEILEPERRSYESERENEHNPWAVKNDRVWDWELGLWRDLGTGSTGSLHRFAVDRTDTFEVLPERIIDDDAFSDEDEDEDVDMRSFYAHEDDDHVMRQLRSPRWGWGRDEKRRIWYWEVLGNKGHGFPTEKWHFRHRNGEEAYGEDPLEFWSDWQGSEAGDVAEATPFGWRFEAFVDGWARDTSGSDPPAEEEIGQLYGQPVLWKGDRGQLEVFTARLPADLDMDDVSEITALLMRTG</sequence>
<dbReference type="EMBL" id="CM046514">
    <property type="protein sequence ID" value="KAI8650586.1"/>
    <property type="molecule type" value="Genomic_DNA"/>
</dbReference>
<comment type="caution">
    <text evidence="1">The sequence shown here is derived from an EMBL/GenBank/DDBJ whole genome shotgun (WGS) entry which is preliminary data.</text>
</comment>
<dbReference type="Proteomes" id="UP001065298">
    <property type="component" value="Chromosome 12"/>
</dbReference>
<proteinExistence type="predicted"/>